<dbReference type="NCBIfam" id="NF002557">
    <property type="entry name" value="PRK02122.1"/>
    <property type="match status" value="1"/>
</dbReference>
<accession>A0A1I5YKG4</accession>
<dbReference type="InterPro" id="IPR037171">
    <property type="entry name" value="NagB/RpiA_transferase-like"/>
</dbReference>
<dbReference type="InterPro" id="IPR018321">
    <property type="entry name" value="Glucosamine6P_isomerase_CS"/>
</dbReference>
<dbReference type="InterPro" id="IPR003737">
    <property type="entry name" value="GlcNAc_PI_deacetylase-related"/>
</dbReference>
<dbReference type="InterPro" id="IPR006148">
    <property type="entry name" value="Glc/Gal-6P_isomerase"/>
</dbReference>
<dbReference type="InterPro" id="IPR004547">
    <property type="entry name" value="Glucosamine6P_isomerase"/>
</dbReference>
<dbReference type="GO" id="GO:0006046">
    <property type="term" value="P:N-acetylglucosamine catabolic process"/>
    <property type="evidence" value="ECO:0007669"/>
    <property type="project" value="UniProtKB-UniRule"/>
</dbReference>
<reference evidence="3 4" key="1">
    <citation type="submission" date="2016-10" db="EMBL/GenBank/DDBJ databases">
        <authorList>
            <person name="de Groot N.N."/>
        </authorList>
    </citation>
    <scope>NUCLEOTIDE SEQUENCE [LARGE SCALE GENOMIC DNA]</scope>
    <source>
        <strain evidence="4">E92,LMG 26720,CCM 7988</strain>
    </source>
</reference>
<sequence>MEQAISYERIPTNIYADSEEASKAVAREIANLIRQKAKDGKQAILGLATGSSPKKVYAELIRMHREEGLSFKNVVSFNLDEYYPMEADAVQSYIRFMREQLFDHVDIPAGNFHLPDGTVPIEKLAEFCRDYEQRIENYGGLDFQLLGIGRNGHIGFNEPGSLVNSRTRLMTLDLTTRIDATGDFGGLSKVPKKAVTLGIGKIMEAKRIVLLAWGEHKAENVARAVEGSVTSDVPASYLQLHPNASFIIDVAAAAQLIRIKTPWLVDSVTWDRPMIKKAVTHLALTVNKPVLKLTNKDYNENGLSDLLALYGQAYDINIEVFNYLQHTITGWPGGKPNADDSNRPERAFPAKKRVIIFSPHPDDDIISMGGTFQRLHDQGHDVHVAYQTSGNIAVADDEALRFAEFVIDFNEKFEASNTKANKIYKEAVKFLKNKRDSEIDIPEVRHIKGLIRKGEAKNTCRYVGIKKENVHFLEMPFYETGTVRKNPIGEADIQIIMDLIEDVQPHQIYAAGDLADPHGTHKVCLDAIMEAVNRLRHREYMINCWVWLYKGAWAEWDIDQIEMAVPMSPDQVLKKRVGIFKHQSQKDGVVFQGDDAREFWQRAEDRNRATAELYNKLGLAEYEAMEAYVRWRF</sequence>
<dbReference type="PROSITE" id="PS01161">
    <property type="entry name" value="GLC_GALNAC_ISOMERASE"/>
    <property type="match status" value="1"/>
</dbReference>
<dbReference type="SUPFAM" id="SSF100950">
    <property type="entry name" value="NagB/RpiA/CoA transferase-like"/>
    <property type="match status" value="1"/>
</dbReference>
<evidence type="ECO:0000313" key="3">
    <source>
        <dbReference type="EMBL" id="SFQ44724.1"/>
    </source>
</evidence>
<evidence type="ECO:0000259" key="2">
    <source>
        <dbReference type="Pfam" id="PF01182"/>
    </source>
</evidence>
<dbReference type="AlphaFoldDB" id="A0A1I5YKG4"/>
<dbReference type="CDD" id="cd01399">
    <property type="entry name" value="GlcN6P_deaminase"/>
    <property type="match status" value="1"/>
</dbReference>
<dbReference type="Gene3D" id="3.40.50.1360">
    <property type="match status" value="1"/>
</dbReference>
<dbReference type="RefSeq" id="WP_092019557.1">
    <property type="nucleotide sequence ID" value="NZ_FOXH01000019.1"/>
</dbReference>
<keyword evidence="4" id="KW-1185">Reference proteome</keyword>
<dbReference type="GO" id="GO:0005975">
    <property type="term" value="P:carbohydrate metabolic process"/>
    <property type="evidence" value="ECO:0007669"/>
    <property type="project" value="InterPro"/>
</dbReference>
<name>A0A1I5YKG4_9BACT</name>
<dbReference type="PANTHER" id="PTHR42892:SF1">
    <property type="entry name" value="GLUCOSAMINE-6-PHOSPHATE ISOMERASE"/>
    <property type="match status" value="1"/>
</dbReference>
<dbReference type="SUPFAM" id="SSF102588">
    <property type="entry name" value="LmbE-like"/>
    <property type="match status" value="1"/>
</dbReference>
<organism evidence="3 4">
    <name type="scientific">Pseudarcicella hirudinis</name>
    <dbReference type="NCBI Taxonomy" id="1079859"/>
    <lineage>
        <taxon>Bacteria</taxon>
        <taxon>Pseudomonadati</taxon>
        <taxon>Bacteroidota</taxon>
        <taxon>Cytophagia</taxon>
        <taxon>Cytophagales</taxon>
        <taxon>Flectobacillaceae</taxon>
        <taxon>Pseudarcicella</taxon>
    </lineage>
</organism>
<dbReference type="InterPro" id="IPR052960">
    <property type="entry name" value="GlcN6P_deaminase-like"/>
</dbReference>
<proteinExistence type="predicted"/>
<dbReference type="OrthoDB" id="9791139at2"/>
<dbReference type="EMBL" id="FOXH01000019">
    <property type="protein sequence ID" value="SFQ44724.1"/>
    <property type="molecule type" value="Genomic_DNA"/>
</dbReference>
<dbReference type="NCBIfam" id="TIGR00502">
    <property type="entry name" value="nagB"/>
    <property type="match status" value="1"/>
</dbReference>
<evidence type="ECO:0000256" key="1">
    <source>
        <dbReference type="NCBIfam" id="TIGR00502"/>
    </source>
</evidence>
<dbReference type="GO" id="GO:0004342">
    <property type="term" value="F:glucosamine-6-phosphate deaminase activity"/>
    <property type="evidence" value="ECO:0007669"/>
    <property type="project" value="UniProtKB-UniRule"/>
</dbReference>
<evidence type="ECO:0000313" key="4">
    <source>
        <dbReference type="Proteomes" id="UP000199306"/>
    </source>
</evidence>
<gene>
    <name evidence="3" type="ORF">SAMN04515674_11976</name>
</gene>
<dbReference type="InterPro" id="IPR024078">
    <property type="entry name" value="LmbE-like_dom_sf"/>
</dbReference>
<feature type="domain" description="Glucosamine/galactosamine-6-phosphate isomerase" evidence="2">
    <location>
        <begin position="17"/>
        <end position="239"/>
    </location>
</feature>
<dbReference type="PANTHER" id="PTHR42892">
    <property type="entry name" value="GLUCOSAMINE-6-PHOSPHATE DEAMINASE-LIKE PROTEIN BT_0258-RELATED"/>
    <property type="match status" value="1"/>
</dbReference>
<dbReference type="Proteomes" id="UP000199306">
    <property type="component" value="Unassembled WGS sequence"/>
</dbReference>
<dbReference type="Gene3D" id="3.40.50.10320">
    <property type="entry name" value="LmbE-like"/>
    <property type="match status" value="1"/>
</dbReference>
<dbReference type="STRING" id="1079859.SAMN04515674_11976"/>
<dbReference type="Pfam" id="PF01182">
    <property type="entry name" value="Glucosamine_iso"/>
    <property type="match status" value="1"/>
</dbReference>
<dbReference type="Pfam" id="PF02585">
    <property type="entry name" value="PIG-L"/>
    <property type="match status" value="1"/>
</dbReference>
<dbReference type="EC" id="3.5.99.6" evidence="1"/>
<protein>
    <recommendedName>
        <fullName evidence="1">Glucosamine-6-phosphate deaminase</fullName>
        <ecNumber evidence="1">3.5.99.6</ecNumber>
    </recommendedName>
</protein>